<dbReference type="Pfam" id="PF13514">
    <property type="entry name" value="AAA_27"/>
    <property type="match status" value="1"/>
</dbReference>
<evidence type="ECO:0000259" key="2">
    <source>
        <dbReference type="Pfam" id="PF13514"/>
    </source>
</evidence>
<dbReference type="Gene3D" id="3.40.50.300">
    <property type="entry name" value="P-loop containing nucleotide triphosphate hydrolases"/>
    <property type="match status" value="2"/>
</dbReference>
<dbReference type="Proteomes" id="UP000266273">
    <property type="component" value="Unassembled WGS sequence"/>
</dbReference>
<protein>
    <submittedName>
        <fullName evidence="3">Uncharacterized protein YhaN</fullName>
    </submittedName>
</protein>
<dbReference type="InterPro" id="IPR038734">
    <property type="entry name" value="YhaN_AAA"/>
</dbReference>
<keyword evidence="1" id="KW-0175">Coiled coil</keyword>
<feature type="coiled-coil region" evidence="1">
    <location>
        <begin position="483"/>
        <end position="524"/>
    </location>
</feature>
<feature type="coiled-coil region" evidence="1">
    <location>
        <begin position="775"/>
        <end position="805"/>
    </location>
</feature>
<feature type="coiled-coil region" evidence="1">
    <location>
        <begin position="712"/>
        <end position="746"/>
    </location>
</feature>
<proteinExistence type="predicted"/>
<gene>
    <name evidence="3" type="ORF">BXY53_0497</name>
</gene>
<evidence type="ECO:0000313" key="3">
    <source>
        <dbReference type="EMBL" id="RIA55432.1"/>
    </source>
</evidence>
<sequence length="1171" mass="129836">MRFRRLDLTRFGAFTDLSLDFGAADSAPDLHIIYGPNEAGKSTLRAAINDLLFGIPPQSDYAFLHAYKAMEVGGTLETGGQSVVWRRLKRRKDDLVTRDGRAANRTLLDAALGGMDRETFELMFSLDSETLKEGGEELYRSRGRLGEALFAATSGLSSISAKLEEVRGEAEDFFKPRGKKQRLNDLKRELEEVDTALKEVAVTAPQYRKLVEAYEEARAAHGEAKRDAELVRKRLKQIERWQGAMRDWAKLRMARERLAPLYDTPEIPDEAAARIHDLDEQAGRLRREIEQGETELQRLKEERDALAPDEAVLAEAERIDRLNRMEDRYKEARDSLPAAEADLAAERGRIGATLEKLGVDPASDPRALLLPAPLTSQLDEMIRAHDSISTTLATAKEEAEKAGDTLAALEESLKALGDPVDPALLHQLRVAGRDARVAHDTTDLEEAVASAAAKRDEAFAALTPWSGSADALRAMTPPATDQLTAWAEERAAQKDKRAQAERRRAEQAARAAEFRETIAALEQATGLVSDEELERKRTARDAAWRTHREAISDGDLEQIAKTADAFEAVMMADDAARARRERHGDEAARLRQLTIDVAQAEAAAKHAAQERDSAEEALDALQERIDEAAAALGLPSGWEPGRIQQWLEARTHALAAQDEWASLQTKLDAQRDNRAVVQERLSQALAAAGAAPGNGMPLDALLEFAESVAQKADAREVKREQKQEEYARAKAQCEARQRRLTEAEQAQAEWTAHWQELLGQCWLAQEGTARQPGEVRDILRLLDSLRDAVERAEALERNIQQWRATEADFLALCHEVCAATETPLNEDHPGNALTALRERLAAGRDQRAKREQTEQELAREHDNLTRAKEDLDTVAAELGALCERFGAADAEALRAAIGQAKEKAAIKRDIAEREENLRAAFDGRPIAEIEQELLGCDTDELAAEAQALSDDITARDERLQELYHAMKKAEEQVAAVGTDEKAAELSERRRGLLLQIEEETQRYLRLMAGVAAAEAALRLYRDKHRSDMMLNAAQRFRRITDGRFTDLQARPDKDGETLVAIKADGGSLLVEGMSDGTRDQLYLALRMAGYQEFAATREPLPFIADDIMQSFDDERARASFEMLADVAQMGQVIYLTHHAHLCDLAREAVAGAVRIHELPAPAAQLVMSESA</sequence>
<dbReference type="PANTHER" id="PTHR41259">
    <property type="entry name" value="DOUBLE-STRAND BREAK REPAIR RAD50 ATPASE, PUTATIVE-RELATED"/>
    <property type="match status" value="1"/>
</dbReference>
<dbReference type="RefSeq" id="WP_170144303.1">
    <property type="nucleotide sequence ID" value="NZ_QXDF01000001.1"/>
</dbReference>
<feature type="coiled-coil region" evidence="1">
    <location>
        <begin position="275"/>
        <end position="342"/>
    </location>
</feature>
<comment type="caution">
    <text evidence="3">The sequence shown here is derived from an EMBL/GenBank/DDBJ whole genome shotgun (WGS) entry which is preliminary data.</text>
</comment>
<feature type="coiled-coil region" evidence="1">
    <location>
        <begin position="590"/>
        <end position="631"/>
    </location>
</feature>
<dbReference type="InterPro" id="IPR027417">
    <property type="entry name" value="P-loop_NTPase"/>
</dbReference>
<evidence type="ECO:0000256" key="1">
    <source>
        <dbReference type="SAM" id="Coils"/>
    </source>
</evidence>
<keyword evidence="4" id="KW-1185">Reference proteome</keyword>
<evidence type="ECO:0000313" key="4">
    <source>
        <dbReference type="Proteomes" id="UP000266273"/>
    </source>
</evidence>
<dbReference type="AlphaFoldDB" id="A0A397Q2R7"/>
<dbReference type="SUPFAM" id="SSF52540">
    <property type="entry name" value="P-loop containing nucleoside triphosphate hydrolases"/>
    <property type="match status" value="1"/>
</dbReference>
<name>A0A397Q2R7_9HYPH</name>
<reference evidence="3 4" key="1">
    <citation type="submission" date="2018-08" db="EMBL/GenBank/DDBJ databases">
        <title>Genomic Encyclopedia of Archaeal and Bacterial Type Strains, Phase II (KMG-II): from individual species to whole genera.</title>
        <authorList>
            <person name="Goeker M."/>
        </authorList>
    </citation>
    <scope>NUCLEOTIDE SEQUENCE [LARGE SCALE GENOMIC DNA]</scope>
    <source>
        <strain evidence="3 4">DSM 5002</strain>
    </source>
</reference>
<accession>A0A397Q2R7</accession>
<dbReference type="EMBL" id="QXDF01000001">
    <property type="protein sequence ID" value="RIA55432.1"/>
    <property type="molecule type" value="Genomic_DNA"/>
</dbReference>
<dbReference type="PANTHER" id="PTHR41259:SF1">
    <property type="entry name" value="DOUBLE-STRAND BREAK REPAIR RAD50 ATPASE, PUTATIVE-RELATED"/>
    <property type="match status" value="1"/>
</dbReference>
<feature type="domain" description="YhaN AAA" evidence="2">
    <location>
        <begin position="1"/>
        <end position="206"/>
    </location>
</feature>
<organism evidence="3 4">
    <name type="scientific">Dichotomicrobium thermohalophilum</name>
    <dbReference type="NCBI Taxonomy" id="933063"/>
    <lineage>
        <taxon>Bacteria</taxon>
        <taxon>Pseudomonadati</taxon>
        <taxon>Pseudomonadota</taxon>
        <taxon>Alphaproteobacteria</taxon>
        <taxon>Hyphomicrobiales</taxon>
        <taxon>Hyphomicrobiaceae</taxon>
        <taxon>Dichotomicrobium</taxon>
    </lineage>
</organism>
<feature type="coiled-coil region" evidence="1">
    <location>
        <begin position="952"/>
        <end position="1002"/>
    </location>
</feature>